<dbReference type="AlphaFoldDB" id="A0A8E2IR54"/>
<proteinExistence type="predicted"/>
<name>A0A8E2IR54_9MYCO</name>
<organism evidence="2 3">
    <name type="scientific">Mycobacterium persicum</name>
    <dbReference type="NCBI Taxonomy" id="1487726"/>
    <lineage>
        <taxon>Bacteria</taxon>
        <taxon>Bacillati</taxon>
        <taxon>Actinomycetota</taxon>
        <taxon>Actinomycetes</taxon>
        <taxon>Mycobacteriales</taxon>
        <taxon>Mycobacteriaceae</taxon>
        <taxon>Mycobacterium</taxon>
    </lineage>
</organism>
<dbReference type="GO" id="GO:0003824">
    <property type="term" value="F:catalytic activity"/>
    <property type="evidence" value="ECO:0007669"/>
    <property type="project" value="InterPro"/>
</dbReference>
<sequence length="387" mass="42999">MAAQGKKRCLRQSRFAAVAGTGVLPKEQRSKPSTRGTRMATQADFAYTEPPQRVISKLDDGPAHAVRSAEEIVAGLPDTSARTHHDGDLEHLGAVTAVHRFVDAPGDSETVRWHFVESGAASDPTVVFLHGLPDSWWQWHYALEGLGRRYHCLAVDLKGYGQSDKRSGDYRQAGVAAQLGALLDELGVGEFILITHDRGSPVGDHLVAAMGARVRGYGRGQQHLWHLHPRLHPQEKLMQSAEAPAMLREARRFVTTVYTWLAERPVAREDLIRTIEEFSHPGVATAVPRYFHSSSFRQEWVDRRSRLIRAWTAPVLLLQGAHDPLQPREFYREPELLAMLPPGSGVHLFDTGHFWPFEAPQATVDVLTDFCDRVARKSSPVSSGTPA</sequence>
<gene>
    <name evidence="2" type="ORF">B4U45_03245</name>
</gene>
<dbReference type="Proteomes" id="UP000192335">
    <property type="component" value="Unassembled WGS sequence"/>
</dbReference>
<evidence type="ECO:0000313" key="3">
    <source>
        <dbReference type="Proteomes" id="UP000192335"/>
    </source>
</evidence>
<dbReference type="InterPro" id="IPR029058">
    <property type="entry name" value="AB_hydrolase_fold"/>
</dbReference>
<dbReference type="Pfam" id="PF00561">
    <property type="entry name" value="Abhydrolase_1"/>
    <property type="match status" value="1"/>
</dbReference>
<feature type="domain" description="AB hydrolase-1" evidence="1">
    <location>
        <begin position="124"/>
        <end position="208"/>
    </location>
</feature>
<reference evidence="2 3" key="1">
    <citation type="submission" date="2017-02" db="EMBL/GenBank/DDBJ databases">
        <title>Mycobacterium kansasii genomes.</title>
        <authorList>
            <person name="Borowka P."/>
            <person name="Strapagiel D."/>
            <person name="Marciniak B."/>
            <person name="Lach J."/>
            <person name="Bakula Z."/>
            <person name="Van Ingen J."/>
            <person name="Safianowska A."/>
            <person name="Brzostek A."/>
            <person name="Dziadek J."/>
            <person name="Jagielski T."/>
        </authorList>
    </citation>
    <scope>NUCLEOTIDE SEQUENCE [LARGE SCALE GENOMIC DNA]</scope>
    <source>
        <strain evidence="2 3">12MK</strain>
    </source>
</reference>
<dbReference type="PANTHER" id="PTHR43798:SF33">
    <property type="entry name" value="HYDROLASE, PUTATIVE (AFU_ORTHOLOGUE AFUA_2G14860)-RELATED"/>
    <property type="match status" value="1"/>
</dbReference>
<dbReference type="Gene3D" id="3.40.50.1820">
    <property type="entry name" value="alpha/beta hydrolase"/>
    <property type="match status" value="1"/>
</dbReference>
<dbReference type="InterPro" id="IPR000073">
    <property type="entry name" value="AB_hydrolase_1"/>
</dbReference>
<dbReference type="EMBL" id="MWQA01000001">
    <property type="protein sequence ID" value="ORC05821.1"/>
    <property type="molecule type" value="Genomic_DNA"/>
</dbReference>
<dbReference type="PANTHER" id="PTHR43798">
    <property type="entry name" value="MONOACYLGLYCEROL LIPASE"/>
    <property type="match status" value="1"/>
</dbReference>
<dbReference type="PRINTS" id="PR00412">
    <property type="entry name" value="EPOXHYDRLASE"/>
</dbReference>
<comment type="caution">
    <text evidence="2">The sequence shown here is derived from an EMBL/GenBank/DDBJ whole genome shotgun (WGS) entry which is preliminary data.</text>
</comment>
<dbReference type="SUPFAM" id="SSF53474">
    <property type="entry name" value="alpha/beta-Hydrolases"/>
    <property type="match status" value="1"/>
</dbReference>
<evidence type="ECO:0000259" key="1">
    <source>
        <dbReference type="Pfam" id="PF00561"/>
    </source>
</evidence>
<dbReference type="InterPro" id="IPR050266">
    <property type="entry name" value="AB_hydrolase_sf"/>
</dbReference>
<evidence type="ECO:0000313" key="2">
    <source>
        <dbReference type="EMBL" id="ORC05821.1"/>
    </source>
</evidence>
<dbReference type="InterPro" id="IPR000639">
    <property type="entry name" value="Epox_hydrolase-like"/>
</dbReference>
<accession>A0A8E2IR54</accession>
<dbReference type="GO" id="GO:0016020">
    <property type="term" value="C:membrane"/>
    <property type="evidence" value="ECO:0007669"/>
    <property type="project" value="TreeGrafter"/>
</dbReference>
<protein>
    <recommendedName>
        <fullName evidence="1">AB hydrolase-1 domain-containing protein</fullName>
    </recommendedName>
</protein>